<evidence type="ECO:0000259" key="1">
    <source>
        <dbReference type="PROSITE" id="PS50206"/>
    </source>
</evidence>
<keyword evidence="3" id="KW-1185">Reference proteome</keyword>
<protein>
    <submittedName>
        <fullName evidence="4">Rhodanese domain-containing protein</fullName>
    </submittedName>
</protein>
<dbReference type="SUPFAM" id="SSF52821">
    <property type="entry name" value="Rhodanese/Cell cycle control phosphatase"/>
    <property type="match status" value="1"/>
</dbReference>
<dbReference type="AlphaFoldDB" id="A0A183AVU2"/>
<reference evidence="2 3" key="2">
    <citation type="submission" date="2018-11" db="EMBL/GenBank/DDBJ databases">
        <authorList>
            <consortium name="Pathogen Informatics"/>
        </authorList>
    </citation>
    <scope>NUCLEOTIDE SEQUENCE [LARGE SCALE GENOMIC DNA]</scope>
    <source>
        <strain evidence="2 3">Egypt</strain>
    </source>
</reference>
<gene>
    <name evidence="2" type="ORF">ECPE_LOCUS11077</name>
</gene>
<reference evidence="4" key="1">
    <citation type="submission" date="2016-06" db="UniProtKB">
        <authorList>
            <consortium name="WormBaseParasite"/>
        </authorList>
    </citation>
    <scope>IDENTIFICATION</scope>
</reference>
<organism evidence="4">
    <name type="scientific">Echinostoma caproni</name>
    <dbReference type="NCBI Taxonomy" id="27848"/>
    <lineage>
        <taxon>Eukaryota</taxon>
        <taxon>Metazoa</taxon>
        <taxon>Spiralia</taxon>
        <taxon>Lophotrochozoa</taxon>
        <taxon>Platyhelminthes</taxon>
        <taxon>Trematoda</taxon>
        <taxon>Digenea</taxon>
        <taxon>Plagiorchiida</taxon>
        <taxon>Echinostomata</taxon>
        <taxon>Echinostomatoidea</taxon>
        <taxon>Echinostomatidae</taxon>
        <taxon>Echinostoma</taxon>
    </lineage>
</organism>
<proteinExistence type="predicted"/>
<evidence type="ECO:0000313" key="2">
    <source>
        <dbReference type="EMBL" id="VDP88031.1"/>
    </source>
</evidence>
<accession>A0A183AVU2</accession>
<dbReference type="Gene3D" id="3.40.250.10">
    <property type="entry name" value="Rhodanese-like domain"/>
    <property type="match status" value="1"/>
</dbReference>
<dbReference type="InterPro" id="IPR001763">
    <property type="entry name" value="Rhodanese-like_dom"/>
</dbReference>
<dbReference type="WBParaSite" id="ECPE_0001111101-mRNA-1">
    <property type="protein sequence ID" value="ECPE_0001111101-mRNA-1"/>
    <property type="gene ID" value="ECPE_0001111101"/>
</dbReference>
<sequence length="217" mass="24180">METDTLNTDEVRLTSAQCVMEAIQMDRPLILLDSRSSMEFNAGHILKAINVGGDSAFRNKFIQNRVPMDRLLLKLLGSQDLSSWQSVPIVVYDHNLEDINDLNPEDFLYRLLCDLLRSFVPIYVLKGGFVGFQDECSHLCWIGQDRASYEDTSSQSDPTTCELERLLDECLREAAGCPSSTIQSQIEASGLSLRPGAGLHSELERSVVNVSDSSLFS</sequence>
<evidence type="ECO:0000313" key="4">
    <source>
        <dbReference type="WBParaSite" id="ECPE_0001111101-mRNA-1"/>
    </source>
</evidence>
<name>A0A183AVU2_9TREM</name>
<dbReference type="Proteomes" id="UP000272942">
    <property type="component" value="Unassembled WGS sequence"/>
</dbReference>
<evidence type="ECO:0000313" key="3">
    <source>
        <dbReference type="Proteomes" id="UP000272942"/>
    </source>
</evidence>
<dbReference type="Pfam" id="PF00581">
    <property type="entry name" value="Rhodanese"/>
    <property type="match status" value="1"/>
</dbReference>
<dbReference type="PROSITE" id="PS50206">
    <property type="entry name" value="RHODANESE_3"/>
    <property type="match status" value="1"/>
</dbReference>
<dbReference type="EMBL" id="UZAN01050162">
    <property type="protein sequence ID" value="VDP88031.1"/>
    <property type="molecule type" value="Genomic_DNA"/>
</dbReference>
<dbReference type="OrthoDB" id="426001at2759"/>
<feature type="domain" description="Rhodanese" evidence="1">
    <location>
        <begin position="25"/>
        <end position="141"/>
    </location>
</feature>
<dbReference type="InterPro" id="IPR036873">
    <property type="entry name" value="Rhodanese-like_dom_sf"/>
</dbReference>